<dbReference type="InterPro" id="IPR027417">
    <property type="entry name" value="P-loop_NTPase"/>
</dbReference>
<evidence type="ECO:0000313" key="2">
    <source>
        <dbReference type="Proteomes" id="UP000483286"/>
    </source>
</evidence>
<protein>
    <submittedName>
        <fullName evidence="1">AAA family ATPase</fullName>
    </submittedName>
</protein>
<dbReference type="SUPFAM" id="SSF52540">
    <property type="entry name" value="P-loop containing nucleoside triphosphate hydrolases"/>
    <property type="match status" value="1"/>
</dbReference>
<evidence type="ECO:0000313" key="1">
    <source>
        <dbReference type="EMBL" id="MVN87908.1"/>
    </source>
</evidence>
<proteinExistence type="predicted"/>
<dbReference type="Proteomes" id="UP000483286">
    <property type="component" value="Unassembled WGS sequence"/>
</dbReference>
<dbReference type="AlphaFoldDB" id="A0A7C9HZV2"/>
<dbReference type="PANTHER" id="PTHR37807">
    <property type="entry name" value="OS07G0160300 PROTEIN"/>
    <property type="match status" value="1"/>
</dbReference>
<organism evidence="1 2">
    <name type="scientific">Deinococcus arboris</name>
    <dbReference type="NCBI Taxonomy" id="2682977"/>
    <lineage>
        <taxon>Bacteria</taxon>
        <taxon>Thermotogati</taxon>
        <taxon>Deinococcota</taxon>
        <taxon>Deinococci</taxon>
        <taxon>Deinococcales</taxon>
        <taxon>Deinococcaceae</taxon>
        <taxon>Deinococcus</taxon>
    </lineage>
</organism>
<reference evidence="1 2" key="1">
    <citation type="submission" date="2019-12" db="EMBL/GenBank/DDBJ databases">
        <title>Deinococcus sp. HMF7620 Genome sequencing and assembly.</title>
        <authorList>
            <person name="Kang H."/>
            <person name="Kim H."/>
            <person name="Joh K."/>
        </authorList>
    </citation>
    <scope>NUCLEOTIDE SEQUENCE [LARGE SCALE GENOMIC DNA]</scope>
    <source>
        <strain evidence="1 2">HMF7620</strain>
    </source>
</reference>
<dbReference type="Pfam" id="PF13671">
    <property type="entry name" value="AAA_33"/>
    <property type="match status" value="1"/>
</dbReference>
<comment type="caution">
    <text evidence="1">The sequence shown here is derived from an EMBL/GenBank/DDBJ whole genome shotgun (WGS) entry which is preliminary data.</text>
</comment>
<dbReference type="PANTHER" id="PTHR37807:SF3">
    <property type="entry name" value="OS07G0160300 PROTEIN"/>
    <property type="match status" value="1"/>
</dbReference>
<name>A0A7C9HZV2_9DEIO</name>
<keyword evidence="2" id="KW-1185">Reference proteome</keyword>
<dbReference type="RefSeq" id="WP_157459969.1">
    <property type="nucleotide sequence ID" value="NZ_WQLB01000020.1"/>
</dbReference>
<accession>A0A7C9HZV2</accession>
<gene>
    <name evidence="1" type="ORF">GO986_14190</name>
</gene>
<dbReference type="EMBL" id="WQLB01000020">
    <property type="protein sequence ID" value="MVN87908.1"/>
    <property type="molecule type" value="Genomic_DNA"/>
</dbReference>
<dbReference type="Gene3D" id="3.40.50.300">
    <property type="entry name" value="P-loop containing nucleotide triphosphate hydrolases"/>
    <property type="match status" value="1"/>
</dbReference>
<sequence length="184" mass="19663">MPAPLLLVVTGLPAAGKSTLGGQLAWTLRLPFVTKDDYKAIVLARQPGLPRDVAGPLSFDLMWHVAGVTLAAGLDTLLETHFYHGLSEAYILKLAQAHGARLAQVFCHAPLEVLQQRHDARVASGTRPGIDLPLTYAQAPAYWCHAPLDLGPAPCLNLETSQGDPLPSALAWVRGLLQAQPQEG</sequence>